<keyword evidence="2" id="KW-1185">Reference proteome</keyword>
<reference evidence="1 2" key="1">
    <citation type="journal article" date="2003" name="PLoS Biol.">
        <title>The genome sequence of Caenorhabditis briggsae: a platform for comparative genomics.</title>
        <authorList>
            <person name="Stein L.D."/>
            <person name="Bao Z."/>
            <person name="Blasiar D."/>
            <person name="Blumenthal T."/>
            <person name="Brent M.R."/>
            <person name="Chen N."/>
            <person name="Chinwalla A."/>
            <person name="Clarke L."/>
            <person name="Clee C."/>
            <person name="Coghlan A."/>
            <person name="Coulson A."/>
            <person name="D'Eustachio P."/>
            <person name="Fitch D.H."/>
            <person name="Fulton L.A."/>
            <person name="Fulton R.E."/>
            <person name="Griffiths-Jones S."/>
            <person name="Harris T.W."/>
            <person name="Hillier L.W."/>
            <person name="Kamath R."/>
            <person name="Kuwabara P.E."/>
            <person name="Mardis E.R."/>
            <person name="Marra M.A."/>
            <person name="Miner T.L."/>
            <person name="Minx P."/>
            <person name="Mullikin J.C."/>
            <person name="Plumb R.W."/>
            <person name="Rogers J."/>
            <person name="Schein J.E."/>
            <person name="Sohrmann M."/>
            <person name="Spieth J."/>
            <person name="Stajich J.E."/>
            <person name="Wei C."/>
            <person name="Willey D."/>
            <person name="Wilson R.K."/>
            <person name="Durbin R."/>
            <person name="Waterston R.H."/>
        </authorList>
    </citation>
    <scope>NUCLEOTIDE SEQUENCE [LARGE SCALE GENOMIC DNA]</scope>
    <source>
        <strain evidence="1 2">AF16</strain>
    </source>
</reference>
<dbReference type="AlphaFoldDB" id="B6IJD2"/>
<sequence length="257" mass="29832">MFLLPRTYNYTKKGVIVLELRDVALDATSDFVGSTIIEEKKWTLRFYYDKKAQAFKSVIKHNGEIGMRKIAVSLKVTPFIRETRKLRPKVIDKARSDESQSGIHELYPLDKKKMFEKMVTEEKYCKLEVTAEILLIPLIKLMVPRNRFVFEKSKLANACGFLAKKFEANPQKDQFTLPFDGKEFFMENVDHALDKKKPFENGRVFQLGMYAKVYGFHSVVEKVLQFEANGYKNVEVPSRLSRSGFFNFLYSIPTPPV</sequence>
<dbReference type="EMBL" id="HE600983">
    <property type="protein sequence ID" value="CAR99966.1"/>
    <property type="molecule type" value="Genomic_DNA"/>
</dbReference>
<protein>
    <submittedName>
        <fullName evidence="1">Protein CBG27687</fullName>
    </submittedName>
</protein>
<dbReference type="KEGG" id="cbr:CBG_27687"/>
<organism evidence="1 2">
    <name type="scientific">Caenorhabditis briggsae</name>
    <dbReference type="NCBI Taxonomy" id="6238"/>
    <lineage>
        <taxon>Eukaryota</taxon>
        <taxon>Metazoa</taxon>
        <taxon>Ecdysozoa</taxon>
        <taxon>Nematoda</taxon>
        <taxon>Chromadorea</taxon>
        <taxon>Rhabditida</taxon>
        <taxon>Rhabditina</taxon>
        <taxon>Rhabditomorpha</taxon>
        <taxon>Rhabditoidea</taxon>
        <taxon>Rhabditidae</taxon>
        <taxon>Peloderinae</taxon>
        <taxon>Caenorhabditis</taxon>
    </lineage>
</organism>
<dbReference type="HOGENOM" id="CLU_1082721_0_0_1"/>
<dbReference type="RefSeq" id="XP_045099527.1">
    <property type="nucleotide sequence ID" value="XM_045239597.1"/>
</dbReference>
<dbReference type="WormBase" id="CBG27687">
    <property type="protein sequence ID" value="CBP43055"/>
    <property type="gene ID" value="WBGene00089101"/>
</dbReference>
<accession>B6IJD2</accession>
<evidence type="ECO:0000313" key="2">
    <source>
        <dbReference type="Proteomes" id="UP000008549"/>
    </source>
</evidence>
<proteinExistence type="predicted"/>
<name>B6IJD2_CAEBR</name>
<dbReference type="InParanoid" id="B6IJD2"/>
<dbReference type="CTD" id="68919137"/>
<evidence type="ECO:0000313" key="3">
    <source>
        <dbReference type="WormBase" id="CBG27687"/>
    </source>
</evidence>
<dbReference type="Proteomes" id="UP000008549">
    <property type="component" value="Unassembled WGS sequence"/>
</dbReference>
<dbReference type="GeneID" id="68919137"/>
<reference evidence="1 2" key="2">
    <citation type="journal article" date="2011" name="PLoS Genet.">
        <title>Caenorhabditis briggsae recombinant inbred line genotypes reveal inter-strain incompatibility and the evolution of recombination.</title>
        <authorList>
            <person name="Ross J.A."/>
            <person name="Koboldt D.C."/>
            <person name="Staisch J.E."/>
            <person name="Chamberlin H.M."/>
            <person name="Gupta B.P."/>
            <person name="Miller R.D."/>
            <person name="Baird S.E."/>
            <person name="Haag E.S."/>
        </authorList>
    </citation>
    <scope>NUCLEOTIDE SEQUENCE [LARGE SCALE GENOMIC DNA]</scope>
    <source>
        <strain evidence="1 2">AF16</strain>
    </source>
</reference>
<evidence type="ECO:0000313" key="1">
    <source>
        <dbReference type="EMBL" id="CAR99966.1"/>
    </source>
</evidence>
<gene>
    <name evidence="1 3" type="ORF">CBG27687</name>
    <name evidence="1" type="ORF">CBG_27687</name>
</gene>